<name>A0A6B8KGK2_9HYPH</name>
<dbReference type="KEGG" id="mhey:H2LOC_007765"/>
<dbReference type="Proteomes" id="UP000309061">
    <property type="component" value="Chromosome"/>
</dbReference>
<dbReference type="OrthoDB" id="8002239at2"/>
<gene>
    <name evidence="1" type="ORF">H2LOC_007765</name>
</gene>
<dbReference type="AlphaFoldDB" id="A0A6B8KGK2"/>
<sequence length="184" mass="19634">MAAFILLGCQIEAQAGFLEEFFGAFGAGGGQQRAVEAPSVERPRQRAYKSSLDYLPKASNSRRRAAGRKGGENKVAGSGPIKKGFCYDKPPQGVDPGEAEALLHDTTLRVGDTIVTAEGLRVFQGGGGCPHKTDDFLALVDSRSVKGSQRNSLLAIENAMKTRLDGGHVHSLLFSAKDREAMSR</sequence>
<evidence type="ECO:0000313" key="2">
    <source>
        <dbReference type="Proteomes" id="UP000309061"/>
    </source>
</evidence>
<organism evidence="1 2">
    <name type="scientific">Methylocystis heyeri</name>
    <dbReference type="NCBI Taxonomy" id="391905"/>
    <lineage>
        <taxon>Bacteria</taxon>
        <taxon>Pseudomonadati</taxon>
        <taxon>Pseudomonadota</taxon>
        <taxon>Alphaproteobacteria</taxon>
        <taxon>Hyphomicrobiales</taxon>
        <taxon>Methylocystaceae</taxon>
        <taxon>Methylocystis</taxon>
    </lineage>
</organism>
<dbReference type="RefSeq" id="WP_136495876.1">
    <property type="nucleotide sequence ID" value="NZ_CP046052.1"/>
</dbReference>
<accession>A0A6B8KGK2</accession>
<proteinExistence type="predicted"/>
<protein>
    <submittedName>
        <fullName evidence="1">Uncharacterized protein</fullName>
    </submittedName>
</protein>
<reference evidence="1 2" key="1">
    <citation type="submission" date="2019-11" db="EMBL/GenBank/DDBJ databases">
        <title>The genome sequence of Methylocystis heyeri.</title>
        <authorList>
            <person name="Oshkin I.Y."/>
            <person name="Miroshnikov K."/>
            <person name="Dedysh S.N."/>
        </authorList>
    </citation>
    <scope>NUCLEOTIDE SEQUENCE [LARGE SCALE GENOMIC DNA]</scope>
    <source>
        <strain evidence="1 2">H2</strain>
    </source>
</reference>
<dbReference type="EMBL" id="CP046052">
    <property type="protein sequence ID" value="QGM45603.1"/>
    <property type="molecule type" value="Genomic_DNA"/>
</dbReference>
<evidence type="ECO:0000313" key="1">
    <source>
        <dbReference type="EMBL" id="QGM45603.1"/>
    </source>
</evidence>
<keyword evidence="2" id="KW-1185">Reference proteome</keyword>